<proteinExistence type="predicted"/>
<reference evidence="1 2" key="1">
    <citation type="journal article" date="2013" name="Proc. Natl. Acad. Sci. U.S.A.">
        <title>Fine-scale variation in meiotic recombination in Mimulus inferred from population shotgun sequencing.</title>
        <authorList>
            <person name="Hellsten U."/>
            <person name="Wright K.M."/>
            <person name="Jenkins J."/>
            <person name="Shu S."/>
            <person name="Yuan Y."/>
            <person name="Wessler S.R."/>
            <person name="Schmutz J."/>
            <person name="Willis J.H."/>
            <person name="Rokhsar D.S."/>
        </authorList>
    </citation>
    <scope>NUCLEOTIDE SEQUENCE [LARGE SCALE GENOMIC DNA]</scope>
    <source>
        <strain evidence="2">cv. DUN x IM62</strain>
    </source>
</reference>
<name>A0A022RXR0_ERYGU</name>
<dbReference type="Proteomes" id="UP000030748">
    <property type="component" value="Unassembled WGS sequence"/>
</dbReference>
<organism evidence="1 2">
    <name type="scientific">Erythranthe guttata</name>
    <name type="common">Yellow monkey flower</name>
    <name type="synonym">Mimulus guttatus</name>
    <dbReference type="NCBI Taxonomy" id="4155"/>
    <lineage>
        <taxon>Eukaryota</taxon>
        <taxon>Viridiplantae</taxon>
        <taxon>Streptophyta</taxon>
        <taxon>Embryophyta</taxon>
        <taxon>Tracheophyta</taxon>
        <taxon>Spermatophyta</taxon>
        <taxon>Magnoliopsida</taxon>
        <taxon>eudicotyledons</taxon>
        <taxon>Gunneridae</taxon>
        <taxon>Pentapetalae</taxon>
        <taxon>asterids</taxon>
        <taxon>lamiids</taxon>
        <taxon>Lamiales</taxon>
        <taxon>Phrymaceae</taxon>
        <taxon>Erythranthe</taxon>
    </lineage>
</organism>
<protein>
    <submittedName>
        <fullName evidence="1">Uncharacterized protein</fullName>
    </submittedName>
</protein>
<accession>A0A022RXR0</accession>
<evidence type="ECO:0000313" key="1">
    <source>
        <dbReference type="EMBL" id="EYU44468.1"/>
    </source>
</evidence>
<sequence>MIRQMGLEGFENGFLGRNASLIQICGEVQNASKFSGQNAINRVIYGEKTSRCYIKVVKNNQKVTTTMDSNCITNEIRDAQAGDAGNDGRDEDRISDAATWTFRRGFRGGDPLSVPTEFKKKKYVDDEASFGFFAIDLRLIFLGNTRMRCANEKAYISYVK</sequence>
<evidence type="ECO:0000313" key="2">
    <source>
        <dbReference type="Proteomes" id="UP000030748"/>
    </source>
</evidence>
<dbReference type="EMBL" id="KI630214">
    <property type="protein sequence ID" value="EYU44468.1"/>
    <property type="molecule type" value="Genomic_DNA"/>
</dbReference>
<keyword evidence="2" id="KW-1185">Reference proteome</keyword>
<dbReference type="AlphaFoldDB" id="A0A022RXR0"/>
<gene>
    <name evidence="1" type="ORF">MIMGU_mgv11b018965mg</name>
</gene>